<dbReference type="InterPro" id="IPR038477">
    <property type="entry name" value="ASST_N_sf"/>
</dbReference>
<dbReference type="Pfam" id="PF05935">
    <property type="entry name" value="Arylsulfotrans"/>
    <property type="match status" value="1"/>
</dbReference>
<keyword evidence="4" id="KW-1185">Reference proteome</keyword>
<organism evidence="3 4">
    <name type="scientific">Ferrimonas pelagia</name>
    <dbReference type="NCBI Taxonomy" id="1177826"/>
    <lineage>
        <taxon>Bacteria</taxon>
        <taxon>Pseudomonadati</taxon>
        <taxon>Pseudomonadota</taxon>
        <taxon>Gammaproteobacteria</taxon>
        <taxon>Alteromonadales</taxon>
        <taxon>Ferrimonadaceae</taxon>
        <taxon>Ferrimonas</taxon>
    </lineage>
</organism>
<keyword evidence="1" id="KW-0732">Signal</keyword>
<evidence type="ECO:0000313" key="3">
    <source>
        <dbReference type="EMBL" id="GAA4882025.1"/>
    </source>
</evidence>
<dbReference type="InterPro" id="IPR053143">
    <property type="entry name" value="Arylsulfate_ST"/>
</dbReference>
<feature type="chain" id="PRO_5046419847" evidence="1">
    <location>
        <begin position="24"/>
        <end position="582"/>
    </location>
</feature>
<dbReference type="InterPro" id="IPR035391">
    <property type="entry name" value="Arylsulfotran_N"/>
</dbReference>
<name>A0ABP9ENR8_9GAMM</name>
<accession>A0ABP9ENR8</accession>
<dbReference type="RefSeq" id="WP_345334752.1">
    <property type="nucleotide sequence ID" value="NZ_BAABJZ010000022.1"/>
</dbReference>
<dbReference type="Proteomes" id="UP001499988">
    <property type="component" value="Unassembled WGS sequence"/>
</dbReference>
<evidence type="ECO:0000256" key="1">
    <source>
        <dbReference type="SAM" id="SignalP"/>
    </source>
</evidence>
<feature type="domain" description="Arylsulfotransferase N-terminal" evidence="2">
    <location>
        <begin position="43"/>
        <end position="129"/>
    </location>
</feature>
<dbReference type="EMBL" id="BAABJZ010000022">
    <property type="protein sequence ID" value="GAA4882025.1"/>
    <property type="molecule type" value="Genomic_DNA"/>
</dbReference>
<evidence type="ECO:0000313" key="4">
    <source>
        <dbReference type="Proteomes" id="UP001499988"/>
    </source>
</evidence>
<proteinExistence type="predicted"/>
<dbReference type="PANTHER" id="PTHR35340">
    <property type="entry name" value="PQQ ENZYME REPEAT PROTEIN-RELATED"/>
    <property type="match status" value="1"/>
</dbReference>
<comment type="caution">
    <text evidence="3">The sequence shown here is derived from an EMBL/GenBank/DDBJ whole genome shotgun (WGS) entry which is preliminary data.</text>
</comment>
<sequence>MKHTKTLTAIVVGALMIAPAAMAKVGIKSSTGGPPTQGALGNVVIDPYGIAPLAAVIDLGGRKLVDAKVTVKGKGKKGRDISYDVRRQSILTHNGIPVFGLYPNHRNSVEVSYTLESGEKKQETYAVQTQPIFTQAFDGMQRPYPENEVKTVKKGFEDRLYLVNASHRGTESKNLIRPNGGAYEWNSHPNYQYITDTQGDVRWYLSPFSFVGDEQLGKRGVLMGYHQMDNGDLIVAKGQSYYRFDLMGRKVFENRLPRGYIDHSHEIIRTVNDTYMIRVAKKNYLRPDGQFVSTVRDHIIEIDEFGQVVEEWDLNSILDYNRSDLLTVLDSSAVCLNIDMDKMGQKVEIEPDAPFGDSVGVAPGRNWAHVNSIAYDDKDDSIILSLRHQGTVKIGRDKEVKWILAGNLGWGDLEDKVLTPVDSKGRKLDCHAGVCNNSDFDWPWTQHTSWLTSRGTVISFDNGDGRAFDQPAMPNMKYSRGVEYKIDENKMTVEQVWEYGKERGYEWYSPVTSSIRYHEDTNTMVMFSGSAGLFNAPEVSTPWITEVAADDSKEVKVEIKIHHVAPSLAAYRTLVIDPDKAF</sequence>
<gene>
    <name evidence="3" type="ORF">GCM10023333_15220</name>
</gene>
<evidence type="ECO:0000259" key="2">
    <source>
        <dbReference type="Pfam" id="PF17425"/>
    </source>
</evidence>
<reference evidence="4" key="1">
    <citation type="journal article" date="2019" name="Int. J. Syst. Evol. Microbiol.">
        <title>The Global Catalogue of Microorganisms (GCM) 10K type strain sequencing project: providing services to taxonomists for standard genome sequencing and annotation.</title>
        <authorList>
            <consortium name="The Broad Institute Genomics Platform"/>
            <consortium name="The Broad Institute Genome Sequencing Center for Infectious Disease"/>
            <person name="Wu L."/>
            <person name="Ma J."/>
        </authorList>
    </citation>
    <scope>NUCLEOTIDE SEQUENCE [LARGE SCALE GENOMIC DNA]</scope>
    <source>
        <strain evidence="4">JCM 18401</strain>
    </source>
</reference>
<protein>
    <submittedName>
        <fullName evidence="3">Aryl-sulfate sulfotransferase</fullName>
    </submittedName>
</protein>
<dbReference type="InterPro" id="IPR010262">
    <property type="entry name" value="Arylsulfotransferase_bact"/>
</dbReference>
<feature type="signal peptide" evidence="1">
    <location>
        <begin position="1"/>
        <end position="23"/>
    </location>
</feature>
<dbReference type="PANTHER" id="PTHR35340:SF10">
    <property type="entry name" value="CYTOPLASMIC PROTEIN"/>
    <property type="match status" value="1"/>
</dbReference>
<dbReference type="Gene3D" id="2.60.40.3100">
    <property type="entry name" value="Arylsulphate sulphotransferase monomer, N-terminal domain"/>
    <property type="match status" value="1"/>
</dbReference>
<dbReference type="Pfam" id="PF17425">
    <property type="entry name" value="Arylsulfotran_N"/>
    <property type="match status" value="1"/>
</dbReference>